<dbReference type="NCBIfam" id="TIGR02397">
    <property type="entry name" value="dnaX_nterm"/>
    <property type="match status" value="1"/>
</dbReference>
<dbReference type="InterPro" id="IPR003593">
    <property type="entry name" value="AAA+_ATPase"/>
</dbReference>
<dbReference type="GO" id="GO:0006261">
    <property type="term" value="P:DNA-templated DNA replication"/>
    <property type="evidence" value="ECO:0007669"/>
    <property type="project" value="TreeGrafter"/>
</dbReference>
<keyword evidence="10 14" id="KW-0239">DNA-directed DNA polymerase</keyword>
<dbReference type="GO" id="GO:0009360">
    <property type="term" value="C:DNA polymerase III complex"/>
    <property type="evidence" value="ECO:0007669"/>
    <property type="project" value="InterPro"/>
</dbReference>
<evidence type="ECO:0000256" key="11">
    <source>
        <dbReference type="ARBA" id="ARBA00037724"/>
    </source>
</evidence>
<evidence type="ECO:0000256" key="6">
    <source>
        <dbReference type="ARBA" id="ARBA00022723"/>
    </source>
</evidence>
<evidence type="ECO:0000313" key="17">
    <source>
        <dbReference type="EMBL" id="NDL60989.1"/>
    </source>
</evidence>
<comment type="catalytic activity">
    <reaction evidence="12 14">
        <text>DNA(n) + a 2'-deoxyribonucleoside 5'-triphosphate = DNA(n+1) + diphosphate</text>
        <dbReference type="Rhea" id="RHEA:22508"/>
        <dbReference type="Rhea" id="RHEA-COMP:17339"/>
        <dbReference type="Rhea" id="RHEA-COMP:17340"/>
        <dbReference type="ChEBI" id="CHEBI:33019"/>
        <dbReference type="ChEBI" id="CHEBI:61560"/>
        <dbReference type="ChEBI" id="CHEBI:173112"/>
        <dbReference type="EC" id="2.7.7.7"/>
    </reaction>
</comment>
<dbReference type="GO" id="GO:0003887">
    <property type="term" value="F:DNA-directed DNA polymerase activity"/>
    <property type="evidence" value="ECO:0007669"/>
    <property type="project" value="UniProtKB-KW"/>
</dbReference>
<dbReference type="SMART" id="SM00382">
    <property type="entry name" value="AAA"/>
    <property type="match status" value="1"/>
</dbReference>
<keyword evidence="18" id="KW-1185">Reference proteome</keyword>
<keyword evidence="3 14" id="KW-0808">Transferase</keyword>
<dbReference type="Pfam" id="PF12169">
    <property type="entry name" value="DNA_pol3_gamma3"/>
    <property type="match status" value="1"/>
</dbReference>
<comment type="caution">
    <text evidence="17">The sequence shown here is derived from an EMBL/GenBank/DDBJ whole genome shotgun (WGS) entry which is preliminary data.</text>
</comment>
<evidence type="ECO:0000259" key="16">
    <source>
        <dbReference type="SMART" id="SM00382"/>
    </source>
</evidence>
<dbReference type="EMBL" id="WLZY01000016">
    <property type="protein sequence ID" value="NDL60989.1"/>
    <property type="molecule type" value="Genomic_DNA"/>
</dbReference>
<evidence type="ECO:0000256" key="3">
    <source>
        <dbReference type="ARBA" id="ARBA00022679"/>
    </source>
</evidence>
<feature type="compositionally biased region" description="Low complexity" evidence="15">
    <location>
        <begin position="630"/>
        <end position="657"/>
    </location>
</feature>
<keyword evidence="6" id="KW-0479">Metal-binding</keyword>
<evidence type="ECO:0000256" key="7">
    <source>
        <dbReference type="ARBA" id="ARBA00022741"/>
    </source>
</evidence>
<evidence type="ECO:0000256" key="8">
    <source>
        <dbReference type="ARBA" id="ARBA00022833"/>
    </source>
</evidence>
<gene>
    <name evidence="14" type="primary">dnaX</name>
    <name evidence="17" type="ORF">F7O44_28330</name>
</gene>
<dbReference type="Pfam" id="PF22608">
    <property type="entry name" value="DNAX_ATPase_lid"/>
    <property type="match status" value="1"/>
</dbReference>
<protein>
    <recommendedName>
        <fullName evidence="13 14">DNA polymerase III subunit gamma/tau</fullName>
        <ecNumber evidence="2 14">2.7.7.7</ecNumber>
    </recommendedName>
</protein>
<feature type="compositionally biased region" description="Low complexity" evidence="15">
    <location>
        <begin position="401"/>
        <end position="412"/>
    </location>
</feature>
<dbReference type="GO" id="GO:0003677">
    <property type="term" value="F:DNA binding"/>
    <property type="evidence" value="ECO:0007669"/>
    <property type="project" value="InterPro"/>
</dbReference>
<feature type="compositionally biased region" description="Acidic residues" evidence="15">
    <location>
        <begin position="689"/>
        <end position="702"/>
    </location>
</feature>
<comment type="subunit">
    <text evidence="14">DNA polymerase III contains a core (composed of alpha, epsilon and theta chains) that associates with a tau subunit. This core dimerizes to form the POLIII' complex. PolIII' associates with the gamma complex (composed of gamma, delta, delta', psi and chi chains) and with the beta chain to form the complete DNA polymerase III complex.</text>
</comment>
<dbReference type="Gene3D" id="3.40.50.300">
    <property type="entry name" value="P-loop containing nucleotide triphosphate hydrolases"/>
    <property type="match status" value="1"/>
</dbReference>
<dbReference type="NCBIfam" id="NF005846">
    <property type="entry name" value="PRK07764.1-6"/>
    <property type="match status" value="1"/>
</dbReference>
<feature type="compositionally biased region" description="Basic and acidic residues" evidence="15">
    <location>
        <begin position="672"/>
        <end position="688"/>
    </location>
</feature>
<dbReference type="InterPro" id="IPR012763">
    <property type="entry name" value="DNA_pol_III_sug/sutau_N"/>
</dbReference>
<feature type="region of interest" description="Disordered" evidence="15">
    <location>
        <begin position="597"/>
        <end position="720"/>
    </location>
</feature>
<dbReference type="InterPro" id="IPR050238">
    <property type="entry name" value="DNA_Rep/Repair_Clamp_Loader"/>
</dbReference>
<comment type="similarity">
    <text evidence="1 14">Belongs to the DnaX/STICHEL family.</text>
</comment>
<evidence type="ECO:0000313" key="18">
    <source>
        <dbReference type="Proteomes" id="UP000460435"/>
    </source>
</evidence>
<keyword evidence="7 14" id="KW-0547">Nucleotide-binding</keyword>
<dbReference type="Gene3D" id="1.10.8.60">
    <property type="match status" value="1"/>
</dbReference>
<dbReference type="SUPFAM" id="SSF48019">
    <property type="entry name" value="post-AAA+ oligomerization domain-like"/>
    <property type="match status" value="1"/>
</dbReference>
<evidence type="ECO:0000256" key="15">
    <source>
        <dbReference type="SAM" id="MobiDB-lite"/>
    </source>
</evidence>
<keyword evidence="8" id="KW-0862">Zinc</keyword>
<evidence type="ECO:0000256" key="10">
    <source>
        <dbReference type="ARBA" id="ARBA00022932"/>
    </source>
</evidence>
<organism evidence="17 18">
    <name type="scientific">Phytoactinopolyspora mesophila</name>
    <dbReference type="NCBI Taxonomy" id="2650750"/>
    <lineage>
        <taxon>Bacteria</taxon>
        <taxon>Bacillati</taxon>
        <taxon>Actinomycetota</taxon>
        <taxon>Actinomycetes</taxon>
        <taxon>Jiangellales</taxon>
        <taxon>Jiangellaceae</taxon>
        <taxon>Phytoactinopolyspora</taxon>
    </lineage>
</organism>
<evidence type="ECO:0000256" key="12">
    <source>
        <dbReference type="ARBA" id="ARBA00049244"/>
    </source>
</evidence>
<evidence type="ECO:0000256" key="4">
    <source>
        <dbReference type="ARBA" id="ARBA00022695"/>
    </source>
</evidence>
<feature type="compositionally biased region" description="Low complexity" evidence="15">
    <location>
        <begin position="493"/>
        <end position="509"/>
    </location>
</feature>
<feature type="domain" description="AAA+ ATPase" evidence="16">
    <location>
        <begin position="45"/>
        <end position="189"/>
    </location>
</feature>
<feature type="compositionally biased region" description="Pro residues" evidence="15">
    <location>
        <begin position="423"/>
        <end position="492"/>
    </location>
</feature>
<evidence type="ECO:0000256" key="9">
    <source>
        <dbReference type="ARBA" id="ARBA00022840"/>
    </source>
</evidence>
<evidence type="ECO:0000256" key="2">
    <source>
        <dbReference type="ARBA" id="ARBA00012417"/>
    </source>
</evidence>
<dbReference type="PRINTS" id="PR01217">
    <property type="entry name" value="PRICHEXTENSN"/>
</dbReference>
<dbReference type="InterPro" id="IPR045085">
    <property type="entry name" value="HLD_clamp_pol_III_gamma_tau"/>
</dbReference>
<dbReference type="CDD" id="cd00009">
    <property type="entry name" value="AAA"/>
    <property type="match status" value="1"/>
</dbReference>
<evidence type="ECO:0000256" key="1">
    <source>
        <dbReference type="ARBA" id="ARBA00006360"/>
    </source>
</evidence>
<dbReference type="FunFam" id="1.20.272.10:FF:000003">
    <property type="entry name" value="DNA polymerase III subunit gamma/tau"/>
    <property type="match status" value="1"/>
</dbReference>
<dbReference type="EC" id="2.7.7.7" evidence="2 14"/>
<dbReference type="Gene3D" id="1.20.272.10">
    <property type="match status" value="1"/>
</dbReference>
<evidence type="ECO:0000256" key="14">
    <source>
        <dbReference type="RuleBase" id="RU364063"/>
    </source>
</evidence>
<dbReference type="InterPro" id="IPR027417">
    <property type="entry name" value="P-loop_NTPase"/>
</dbReference>
<dbReference type="Pfam" id="PF13177">
    <property type="entry name" value="DNA_pol3_delta2"/>
    <property type="match status" value="1"/>
</dbReference>
<dbReference type="PANTHER" id="PTHR11669">
    <property type="entry name" value="REPLICATION FACTOR C / DNA POLYMERASE III GAMMA-TAU SUBUNIT"/>
    <property type="match status" value="1"/>
</dbReference>
<dbReference type="AlphaFoldDB" id="A0A7K3MCD8"/>
<reference evidence="17 18" key="1">
    <citation type="submission" date="2019-11" db="EMBL/GenBank/DDBJ databases">
        <authorList>
            <person name="Li X.-J."/>
            <person name="Feng X.-M."/>
        </authorList>
    </citation>
    <scope>NUCLEOTIDE SEQUENCE [LARGE SCALE GENOMIC DNA]</scope>
    <source>
        <strain evidence="17 18">XMNu-373</strain>
    </source>
</reference>
<dbReference type="CDD" id="cd18137">
    <property type="entry name" value="HLD_clamp_pol_III_gamma_tau"/>
    <property type="match status" value="1"/>
</dbReference>
<dbReference type="GO" id="GO:0046872">
    <property type="term" value="F:metal ion binding"/>
    <property type="evidence" value="ECO:0007669"/>
    <property type="project" value="UniProtKB-KW"/>
</dbReference>
<dbReference type="PANTHER" id="PTHR11669:SF0">
    <property type="entry name" value="PROTEIN STICHEL-LIKE 2"/>
    <property type="match status" value="1"/>
</dbReference>
<proteinExistence type="inferred from homology"/>
<feature type="region of interest" description="Disordered" evidence="15">
    <location>
        <begin position="396"/>
        <end position="516"/>
    </location>
</feature>
<dbReference type="FunFam" id="1.10.8.60:FF:000013">
    <property type="entry name" value="DNA polymerase III subunit gamma/tau"/>
    <property type="match status" value="1"/>
</dbReference>
<dbReference type="InterPro" id="IPR022754">
    <property type="entry name" value="DNA_pol_III_gamma-3"/>
</dbReference>
<dbReference type="GO" id="GO:0005524">
    <property type="term" value="F:ATP binding"/>
    <property type="evidence" value="ECO:0007669"/>
    <property type="project" value="UniProtKB-KW"/>
</dbReference>
<comment type="function">
    <text evidence="11 14">DNA polymerase III is a complex, multichain enzyme responsible for most of the replicative synthesis in bacteria. This DNA polymerase also exhibits 3' to 5' exonuclease activity.</text>
</comment>
<sequence length="720" mass="75832">MRPTKVPGVSSLALYRTYRPGQFADVVGQEHVTVPLMRALENDRIHHAYLFSGPRGCGKTSSARILARSLNCEQGPTSRPCGTCHSCIALAPNGSGSMDVVELDAATHGLVDDARELREKAHFAPVSSRFKIYVIDEAHQLGPGAANALLKLIEEPPAHLKFIFATTAPDKILGTIRSRTHHYPFRLIPSKTLQQNLAWICEQEGVAIEPGALALVARAGAGSARDAQSVLGQLIAGAGDEGVTYELASQLLGFTDAALLDEVVDAIASNDSATMFSAVDRVMDSGHDPRRFLTDVLERFRDLVVVRAAPEAATHGLIDAPEDQADRMTAQAARFGASDLIRLADVVDDGITAMKGATPTRLQLELVCARLMLPGADHSTSGIQARLDRLERRLAGGDGSMPVAAPARMAAVTEPEPTDPRSPKPPRPVDPQPAPGEPAPPRDPIPPPSEPVPPAEPSPPREPVPPVEPPSPREPVPPVEPPEPGEPAPPRVTPAVPAPAAATPAAPAPAGGPGIADVRRMWPEVMVRLREIKRTPWSLISQESAVTDIADGVLTLAFRQPTLRDTFARREDFQANLRQAIKDVLLVDVRIEAIVDPSADPTSTSGGGAVAARTPAPAGPQAVPEPAGVQPAPASTEAPAETPSSAAQAAARAAIQQHRARQADPAVAEKTALAEKAEPDDAGDHGADLDDDNLDNSGESEQELLARTLGATVISESEST</sequence>
<evidence type="ECO:0000256" key="13">
    <source>
        <dbReference type="ARBA" id="ARBA00074577"/>
    </source>
</evidence>
<dbReference type="InterPro" id="IPR008921">
    <property type="entry name" value="DNA_pol3_clamp-load_cplx_C"/>
</dbReference>
<keyword evidence="5 14" id="KW-0235">DNA replication</keyword>
<dbReference type="SUPFAM" id="SSF52540">
    <property type="entry name" value="P-loop containing nucleoside triphosphate hydrolases"/>
    <property type="match status" value="1"/>
</dbReference>
<name>A0A7K3MCD8_9ACTN</name>
<dbReference type="Proteomes" id="UP000460435">
    <property type="component" value="Unassembled WGS sequence"/>
</dbReference>
<keyword evidence="4 14" id="KW-0548">Nucleotidyltransferase</keyword>
<dbReference type="FunFam" id="3.40.50.300:FF:000014">
    <property type="entry name" value="DNA polymerase III subunit gamma/tau"/>
    <property type="match status" value="1"/>
</dbReference>
<keyword evidence="9 14" id="KW-0067">ATP-binding</keyword>
<accession>A0A7K3MCD8</accession>
<evidence type="ECO:0000256" key="5">
    <source>
        <dbReference type="ARBA" id="ARBA00022705"/>
    </source>
</evidence>